<evidence type="ECO:0000256" key="4">
    <source>
        <dbReference type="SAM" id="Phobius"/>
    </source>
</evidence>
<feature type="transmembrane region" description="Helical" evidence="4">
    <location>
        <begin position="150"/>
        <end position="167"/>
    </location>
</feature>
<comment type="cofactor">
    <cofactor evidence="1">
        <name>Mg(2+)</name>
        <dbReference type="ChEBI" id="CHEBI:18420"/>
    </cofactor>
</comment>
<evidence type="ECO:0000313" key="7">
    <source>
        <dbReference type="Proteomes" id="UP000304912"/>
    </source>
</evidence>
<proteinExistence type="predicted"/>
<accession>A0A5B7YD56</accession>
<dbReference type="EMBL" id="CP039852">
    <property type="protein sequence ID" value="QCZ93193.1"/>
    <property type="molecule type" value="Genomic_DNA"/>
</dbReference>
<keyword evidence="4" id="KW-0472">Membrane</keyword>
<protein>
    <recommendedName>
        <fullName evidence="2">diguanylate cyclase</fullName>
        <ecNumber evidence="2">2.7.7.65</ecNumber>
    </recommendedName>
</protein>
<dbReference type="SMART" id="SM00267">
    <property type="entry name" value="GGDEF"/>
    <property type="match status" value="1"/>
</dbReference>
<dbReference type="InterPro" id="IPR029787">
    <property type="entry name" value="Nucleotide_cyclase"/>
</dbReference>
<dbReference type="InterPro" id="IPR043128">
    <property type="entry name" value="Rev_trsase/Diguanyl_cyclase"/>
</dbReference>
<dbReference type="Proteomes" id="UP000304912">
    <property type="component" value="Chromosome"/>
</dbReference>
<feature type="transmembrane region" description="Helical" evidence="4">
    <location>
        <begin position="95"/>
        <end position="116"/>
    </location>
</feature>
<dbReference type="GO" id="GO:0052621">
    <property type="term" value="F:diguanylate cyclase activity"/>
    <property type="evidence" value="ECO:0007669"/>
    <property type="project" value="UniProtKB-EC"/>
</dbReference>
<dbReference type="InterPro" id="IPR050469">
    <property type="entry name" value="Diguanylate_Cyclase"/>
</dbReference>
<evidence type="ECO:0000313" key="6">
    <source>
        <dbReference type="EMBL" id="QCZ93193.1"/>
    </source>
</evidence>
<feature type="domain" description="GGDEF" evidence="5">
    <location>
        <begin position="217"/>
        <end position="354"/>
    </location>
</feature>
<dbReference type="Pfam" id="PF00990">
    <property type="entry name" value="GGDEF"/>
    <property type="match status" value="1"/>
</dbReference>
<dbReference type="GO" id="GO:1902201">
    <property type="term" value="P:negative regulation of bacterial-type flagellum-dependent cell motility"/>
    <property type="evidence" value="ECO:0007669"/>
    <property type="project" value="TreeGrafter"/>
</dbReference>
<dbReference type="CDD" id="cd01949">
    <property type="entry name" value="GGDEF"/>
    <property type="match status" value="1"/>
</dbReference>
<reference evidence="6 7" key="1">
    <citation type="submission" date="2019-04" db="EMBL/GenBank/DDBJ databases">
        <title>Salinimonas iocasae sp. nov., a halophilic bacterium isolated from the outer tube casing of tubeworms in Okinawa Trough.</title>
        <authorList>
            <person name="Zhang H."/>
            <person name="Wang H."/>
            <person name="Li C."/>
        </authorList>
    </citation>
    <scope>NUCLEOTIDE SEQUENCE [LARGE SCALE GENOMIC DNA]</scope>
    <source>
        <strain evidence="6 7">KX18D6</strain>
    </source>
</reference>
<dbReference type="PROSITE" id="PS50887">
    <property type="entry name" value="GGDEF"/>
    <property type="match status" value="1"/>
</dbReference>
<dbReference type="SUPFAM" id="SSF55073">
    <property type="entry name" value="Nucleotide cyclase"/>
    <property type="match status" value="1"/>
</dbReference>
<evidence type="ECO:0000256" key="1">
    <source>
        <dbReference type="ARBA" id="ARBA00001946"/>
    </source>
</evidence>
<dbReference type="PANTHER" id="PTHR45138:SF9">
    <property type="entry name" value="DIGUANYLATE CYCLASE DGCM-RELATED"/>
    <property type="match status" value="1"/>
</dbReference>
<feature type="transmembrane region" description="Helical" evidence="4">
    <location>
        <begin position="69"/>
        <end position="89"/>
    </location>
</feature>
<dbReference type="InterPro" id="IPR000160">
    <property type="entry name" value="GGDEF_dom"/>
</dbReference>
<evidence type="ECO:0000256" key="2">
    <source>
        <dbReference type="ARBA" id="ARBA00012528"/>
    </source>
</evidence>
<dbReference type="OrthoDB" id="9803824at2"/>
<evidence type="ECO:0000256" key="3">
    <source>
        <dbReference type="ARBA" id="ARBA00034247"/>
    </source>
</evidence>
<feature type="transmembrane region" description="Helical" evidence="4">
    <location>
        <begin position="46"/>
        <end position="62"/>
    </location>
</feature>
<keyword evidence="7" id="KW-1185">Reference proteome</keyword>
<feature type="transmembrane region" description="Helical" evidence="4">
    <location>
        <begin position="123"/>
        <end position="144"/>
    </location>
</feature>
<keyword evidence="4" id="KW-0812">Transmembrane</keyword>
<dbReference type="FunFam" id="3.30.70.270:FF:000001">
    <property type="entry name" value="Diguanylate cyclase domain protein"/>
    <property type="match status" value="1"/>
</dbReference>
<dbReference type="RefSeq" id="WP_139755940.1">
    <property type="nucleotide sequence ID" value="NZ_CP039852.1"/>
</dbReference>
<dbReference type="Gene3D" id="3.30.70.270">
    <property type="match status" value="1"/>
</dbReference>
<dbReference type="EC" id="2.7.7.65" evidence="2"/>
<dbReference type="GO" id="GO:0005886">
    <property type="term" value="C:plasma membrane"/>
    <property type="evidence" value="ECO:0007669"/>
    <property type="project" value="TreeGrafter"/>
</dbReference>
<name>A0A5B7YD56_9ALTE</name>
<dbReference type="NCBIfam" id="TIGR00254">
    <property type="entry name" value="GGDEF"/>
    <property type="match status" value="1"/>
</dbReference>
<sequence>MTHSPEIDQKRLRRAVILGPVIIGIFMLADMSLLPPSLYGIYLENRLLYQMPVVALVVVGVFQKQFEPYLKFLFSVLLLWLCFTNFALIHRCWTYFQFAFPYEGTILYAFFCVFALRIPYKYTFFCCVLILSGFLYLLYANAIYQERGPISAAFVAGGLFICVYARYRIDRSLQRMRSINNELKKLSTLDPLTNLNNRRALMQSSEALLALSARQQLSFSVLLLDLDDFKKFNDHFGHQKGDQAICLQADILQQVFRRQSDVISRYGGEEFMVALSGMSESDIKQKCEEFEAQWQYHAMTHAPDASHKIMTCSVGVALSENCVGEDLTSLIHHADQALYKVKVQTKGTYHITTLPAHRGTEC</sequence>
<dbReference type="GO" id="GO:0043709">
    <property type="term" value="P:cell adhesion involved in single-species biofilm formation"/>
    <property type="evidence" value="ECO:0007669"/>
    <property type="project" value="TreeGrafter"/>
</dbReference>
<dbReference type="KEGG" id="salk:FBQ74_06705"/>
<keyword evidence="4" id="KW-1133">Transmembrane helix</keyword>
<gene>
    <name evidence="6" type="ORF">FBQ74_06705</name>
</gene>
<dbReference type="AlphaFoldDB" id="A0A5B7YD56"/>
<evidence type="ECO:0000259" key="5">
    <source>
        <dbReference type="PROSITE" id="PS50887"/>
    </source>
</evidence>
<feature type="transmembrane region" description="Helical" evidence="4">
    <location>
        <begin position="12"/>
        <end position="34"/>
    </location>
</feature>
<organism evidence="6 7">
    <name type="scientific">Salinimonas iocasae</name>
    <dbReference type="NCBI Taxonomy" id="2572577"/>
    <lineage>
        <taxon>Bacteria</taxon>
        <taxon>Pseudomonadati</taxon>
        <taxon>Pseudomonadota</taxon>
        <taxon>Gammaproteobacteria</taxon>
        <taxon>Alteromonadales</taxon>
        <taxon>Alteromonadaceae</taxon>
        <taxon>Alteromonas/Salinimonas group</taxon>
        <taxon>Salinimonas</taxon>
    </lineage>
</organism>
<comment type="catalytic activity">
    <reaction evidence="3">
        <text>2 GTP = 3',3'-c-di-GMP + 2 diphosphate</text>
        <dbReference type="Rhea" id="RHEA:24898"/>
        <dbReference type="ChEBI" id="CHEBI:33019"/>
        <dbReference type="ChEBI" id="CHEBI:37565"/>
        <dbReference type="ChEBI" id="CHEBI:58805"/>
        <dbReference type="EC" id="2.7.7.65"/>
    </reaction>
</comment>
<dbReference type="PANTHER" id="PTHR45138">
    <property type="entry name" value="REGULATORY COMPONENTS OF SENSORY TRANSDUCTION SYSTEM"/>
    <property type="match status" value="1"/>
</dbReference>